<dbReference type="InterPro" id="IPR012675">
    <property type="entry name" value="Beta-grasp_dom_sf"/>
</dbReference>
<protein>
    <submittedName>
        <fullName evidence="1">Small archaeal modifier protein 2</fullName>
    </submittedName>
</protein>
<dbReference type="KEGG" id="naer:MJ1_0565"/>
<name>A0A915WSW1_9ARCH</name>
<dbReference type="RefSeq" id="WP_258393029.1">
    <property type="nucleotide sequence ID" value="NZ_AP019769.1"/>
</dbReference>
<dbReference type="GeneID" id="74568511"/>
<dbReference type="Pfam" id="PF02597">
    <property type="entry name" value="ThiS"/>
    <property type="match status" value="1"/>
</dbReference>
<dbReference type="AlphaFoldDB" id="A0A915WSW1"/>
<organism evidence="1 2">
    <name type="scientific">Nanobdella aerobiophila</name>
    <dbReference type="NCBI Taxonomy" id="2586965"/>
    <lineage>
        <taxon>Archaea</taxon>
        <taxon>Nanobdellota</taxon>
        <taxon>Nanobdellia</taxon>
        <taxon>Nanobdellales</taxon>
        <taxon>Nanobdellaceae</taxon>
        <taxon>Nanobdella</taxon>
    </lineage>
</organism>
<evidence type="ECO:0000313" key="1">
    <source>
        <dbReference type="EMBL" id="BBL45715.1"/>
    </source>
</evidence>
<dbReference type="SUPFAM" id="SSF54285">
    <property type="entry name" value="MoaD/ThiS"/>
    <property type="match status" value="1"/>
</dbReference>
<keyword evidence="2" id="KW-1185">Reference proteome</keyword>
<dbReference type="EMBL" id="AP019769">
    <property type="protein sequence ID" value="BBL45715.1"/>
    <property type="molecule type" value="Genomic_DNA"/>
</dbReference>
<dbReference type="InterPro" id="IPR016155">
    <property type="entry name" value="Mopterin_synth/thiamin_S_b"/>
</dbReference>
<dbReference type="Proteomes" id="UP001055553">
    <property type="component" value="Chromosome"/>
</dbReference>
<dbReference type="CDD" id="cd17506">
    <property type="entry name" value="Ubl_SAMP2_like"/>
    <property type="match status" value="1"/>
</dbReference>
<sequence length="68" mass="7874">MKKIKVFIEKYNLEKEIDFNGNNIKELLNMLNLDPSRFLVLKNNEIVTEEDNINEGDYIKILDSVSGG</sequence>
<evidence type="ECO:0000313" key="2">
    <source>
        <dbReference type="Proteomes" id="UP001055553"/>
    </source>
</evidence>
<proteinExistence type="predicted"/>
<dbReference type="InterPro" id="IPR003749">
    <property type="entry name" value="ThiS/MoaD-like"/>
</dbReference>
<reference evidence="2" key="1">
    <citation type="journal article" date="2022" name="Int. J. Syst. Evol. Microbiol.">
        <title>Nanobdella aerobiophila gen. nov., sp. nov., a thermoacidophilic, obligate ectosymbiotic archaeon, and proposal of Nanobdellaceae fam. nov., Nanobdellales ord. nov. and Nanobdellia class. nov.</title>
        <authorList>
            <person name="Kato S."/>
            <person name="Ogasawara A."/>
            <person name="Itoh T."/>
            <person name="Sakai H.D."/>
            <person name="Shimizu M."/>
            <person name="Yuki M."/>
            <person name="Kaneko M."/>
            <person name="Takashina T."/>
            <person name="Ohkuma M."/>
        </authorList>
    </citation>
    <scope>NUCLEOTIDE SEQUENCE [LARGE SCALE GENOMIC DNA]</scope>
    <source>
        <strain evidence="2">MJ1</strain>
    </source>
</reference>
<accession>A0A915WSW1</accession>
<dbReference type="Gene3D" id="3.10.20.30">
    <property type="match status" value="1"/>
</dbReference>
<gene>
    <name evidence="1" type="ORF">MJ1_0565</name>
</gene>